<organism evidence="1 2">
    <name type="scientific">Lancefieldella rimae</name>
    <dbReference type="NCBI Taxonomy" id="1383"/>
    <lineage>
        <taxon>Bacteria</taxon>
        <taxon>Bacillati</taxon>
        <taxon>Actinomycetota</taxon>
        <taxon>Coriobacteriia</taxon>
        <taxon>Coriobacteriales</taxon>
        <taxon>Atopobiaceae</taxon>
        <taxon>Lancefieldella</taxon>
    </lineage>
</organism>
<name>A0A930W4X9_9ACTN</name>
<sequence length="108" mass="11729">VTHVSNEDYQARVNQTGLRFTLDLKSDGTGILTSPVITNKRQSTVSFTWKTDDGKSITFSGFTADDKMVGQIDGDGNITLELSQGGEKVTLVFKKVSDKPGYYGTSSE</sequence>
<dbReference type="AlphaFoldDB" id="A0A930W4X9"/>
<accession>A0A930W4X9</accession>
<evidence type="ECO:0000313" key="1">
    <source>
        <dbReference type="EMBL" id="MBF4808547.1"/>
    </source>
</evidence>
<reference evidence="1" key="1">
    <citation type="submission" date="2020-04" db="EMBL/GenBank/DDBJ databases">
        <title>Deep metagenomics examines the oral microbiome during advanced dental caries in children, revealing novel taxa and co-occurrences with host molecules.</title>
        <authorList>
            <person name="Baker J.L."/>
            <person name="Morton J.T."/>
            <person name="Dinis M."/>
            <person name="Alvarez R."/>
            <person name="Tran N.C."/>
            <person name="Knight R."/>
            <person name="Edlund A."/>
        </authorList>
    </citation>
    <scope>NUCLEOTIDE SEQUENCE</scope>
    <source>
        <strain evidence="1">JCVI_38_bin.5</strain>
    </source>
</reference>
<evidence type="ECO:0000313" key="2">
    <source>
        <dbReference type="Proteomes" id="UP000698335"/>
    </source>
</evidence>
<proteinExistence type="predicted"/>
<dbReference type="Proteomes" id="UP000698335">
    <property type="component" value="Unassembled WGS sequence"/>
</dbReference>
<feature type="non-terminal residue" evidence="1">
    <location>
        <position position="1"/>
    </location>
</feature>
<protein>
    <submittedName>
        <fullName evidence="1">Uncharacterized protein</fullName>
    </submittedName>
</protein>
<dbReference type="EMBL" id="JABZGW010000432">
    <property type="protein sequence ID" value="MBF4808547.1"/>
    <property type="molecule type" value="Genomic_DNA"/>
</dbReference>
<comment type="caution">
    <text evidence="1">The sequence shown here is derived from an EMBL/GenBank/DDBJ whole genome shotgun (WGS) entry which is preliminary data.</text>
</comment>
<gene>
    <name evidence="1" type="ORF">HXK26_07630</name>
</gene>